<dbReference type="Proteomes" id="UP000321039">
    <property type="component" value="Unassembled WGS sequence"/>
</dbReference>
<reference evidence="1 2" key="1">
    <citation type="submission" date="2019-08" db="EMBL/GenBank/DDBJ databases">
        <title>Parahaliea maris sp. nov., isolated from the surface seawater.</title>
        <authorList>
            <person name="Liu Y."/>
        </authorList>
    </citation>
    <scope>NUCLEOTIDE SEQUENCE [LARGE SCALE GENOMIC DNA]</scope>
    <source>
        <strain evidence="1 2">HSLHS9</strain>
    </source>
</reference>
<name>A0A5C8ZMT3_9GAMM</name>
<gene>
    <name evidence="1" type="ORF">FV139_20550</name>
</gene>
<proteinExistence type="predicted"/>
<evidence type="ECO:0000313" key="2">
    <source>
        <dbReference type="Proteomes" id="UP000321039"/>
    </source>
</evidence>
<protein>
    <submittedName>
        <fullName evidence="1">TerL</fullName>
    </submittedName>
</protein>
<dbReference type="RefSeq" id="WP_148070370.1">
    <property type="nucleotide sequence ID" value="NZ_VRZA01000012.1"/>
</dbReference>
<sequence length="487" mass="54567">MAAVRINYQAQGCQILRFHESSAFFRTIIGPLGSGKTHSCIIEVLLQVLHQTPDRNRVRRSRVAVVRNTYIDLMNTITKDFREIVEQADLGTFKASTPPSWSAIFPLDDGTTVDAEVIFMAFDGPEDQRKARGLQLSGLYANELKELSKDNLDLLLSRVGRYPAPAQVPNAKHFVIADSNAPDRDHWLAKLVFDEKPKDYAFFIQPPAVRKVNGAWQACPDAENVHNLPHGYYDRLTQAKKDSWIRQNLANEFVFHSDGRPVHPDFSEHTHVGEFTLDPRLPLSVGIDFGRTPAATLGQKQHNGRWLIWQELVTENMSALRFGELLKKMIGGDELLRNYQVEFTGDPAGNQQAQTRDETPFDMLRASGIYAIPAPSNDFEQRTTALDVQLTKLVAGDPAILIHPRCKTLIKGLSGAYQFKRVKVAGDERYQDKPDKGPTSHVCESLHYMLTGAGEGWLHDPAMVAEMEQIASDLESGRLGIPAHCFE</sequence>
<organism evidence="1 2">
    <name type="scientific">Parahaliea maris</name>
    <dbReference type="NCBI Taxonomy" id="2716870"/>
    <lineage>
        <taxon>Bacteria</taxon>
        <taxon>Pseudomonadati</taxon>
        <taxon>Pseudomonadota</taxon>
        <taxon>Gammaproteobacteria</taxon>
        <taxon>Cellvibrionales</taxon>
        <taxon>Halieaceae</taxon>
        <taxon>Parahaliea</taxon>
    </lineage>
</organism>
<dbReference type="Gene3D" id="3.40.50.300">
    <property type="entry name" value="P-loop containing nucleotide triphosphate hydrolases"/>
    <property type="match status" value="1"/>
</dbReference>
<dbReference type="EMBL" id="VRZA01000012">
    <property type="protein sequence ID" value="TXS89072.1"/>
    <property type="molecule type" value="Genomic_DNA"/>
</dbReference>
<dbReference type="InterPro" id="IPR027417">
    <property type="entry name" value="P-loop_NTPase"/>
</dbReference>
<accession>A0A5C8ZMT3</accession>
<evidence type="ECO:0000313" key="1">
    <source>
        <dbReference type="EMBL" id="TXS89072.1"/>
    </source>
</evidence>
<comment type="caution">
    <text evidence="1">The sequence shown here is derived from an EMBL/GenBank/DDBJ whole genome shotgun (WGS) entry which is preliminary data.</text>
</comment>
<keyword evidence="2" id="KW-1185">Reference proteome</keyword>
<dbReference type="AlphaFoldDB" id="A0A5C8ZMT3"/>
<dbReference type="Gene3D" id="3.30.420.280">
    <property type="match status" value="1"/>
</dbReference>